<dbReference type="InterPro" id="IPR036390">
    <property type="entry name" value="WH_DNA-bd_sf"/>
</dbReference>
<keyword evidence="6" id="KW-1185">Reference proteome</keyword>
<feature type="domain" description="HTH arsR-type" evidence="4">
    <location>
        <begin position="253"/>
        <end position="328"/>
    </location>
</feature>
<keyword evidence="2" id="KW-0238">DNA-binding</keyword>
<evidence type="ECO:0000256" key="3">
    <source>
        <dbReference type="ARBA" id="ARBA00023163"/>
    </source>
</evidence>
<evidence type="ECO:0000256" key="2">
    <source>
        <dbReference type="ARBA" id="ARBA00023125"/>
    </source>
</evidence>
<dbReference type="Proteomes" id="UP001499979">
    <property type="component" value="Unassembled WGS sequence"/>
</dbReference>
<evidence type="ECO:0000256" key="1">
    <source>
        <dbReference type="ARBA" id="ARBA00023015"/>
    </source>
</evidence>
<dbReference type="RefSeq" id="WP_343910421.1">
    <property type="nucleotide sequence ID" value="NZ_BAAAJE010000030.1"/>
</dbReference>
<keyword evidence="1" id="KW-0805">Transcription regulation</keyword>
<dbReference type="SUPFAM" id="SSF46785">
    <property type="entry name" value="Winged helix' DNA-binding domain"/>
    <property type="match status" value="1"/>
</dbReference>
<comment type="caution">
    <text evidence="5">The sequence shown here is derived from an EMBL/GenBank/DDBJ whole genome shotgun (WGS) entry which is preliminary data.</text>
</comment>
<dbReference type="PANTHER" id="PTHR43132:SF6">
    <property type="entry name" value="HTH-TYPE TRANSCRIPTIONAL REPRESSOR CZRA"/>
    <property type="match status" value="1"/>
</dbReference>
<dbReference type="SMART" id="SM00418">
    <property type="entry name" value="HTH_ARSR"/>
    <property type="match status" value="1"/>
</dbReference>
<proteinExistence type="predicted"/>
<sequence>MGTWVVPADLLARSRFQVSPLAETVAALTVLSAPDPPGVPWQRAFRAAHQEAYAEMIDGDPVRAALSGWLWRPRRGSVPGWMGDFLTPPPVGPGAPFDAELAQLDAWDDGRIRAEIRTMRPGVPLPAVLERGGLRRATGEILTWVWTATVAADWPRRRRVLEADIVSRTARLATQGWAGVVPTLGRRMEWRGGGHLQINAYDLPTRDLSDARELSFVPVHGHGQWVAWDLPERFAIVYPVTGAQAGADGPAADGLSRLVGPNRARVLVLLDEPRSTTQLAAITGLPVGAVGNHLRVLLDAGAVVRRRSGREVLYWRTSLGDALVAAGFAERP</sequence>
<gene>
    <name evidence="5" type="ORF">GCM10009606_44800</name>
</gene>
<name>A0ABN1UR86_9ACTN</name>
<dbReference type="InterPro" id="IPR001845">
    <property type="entry name" value="HTH_ArsR_DNA-bd_dom"/>
</dbReference>
<dbReference type="InterPro" id="IPR036388">
    <property type="entry name" value="WH-like_DNA-bd_sf"/>
</dbReference>
<dbReference type="InterPro" id="IPR011991">
    <property type="entry name" value="ArsR-like_HTH"/>
</dbReference>
<dbReference type="Pfam" id="PF12840">
    <property type="entry name" value="HTH_20"/>
    <property type="match status" value="1"/>
</dbReference>
<accession>A0ABN1UR86</accession>
<organism evidence="5 6">
    <name type="scientific">Nocardioides aquiterrae</name>
    <dbReference type="NCBI Taxonomy" id="203799"/>
    <lineage>
        <taxon>Bacteria</taxon>
        <taxon>Bacillati</taxon>
        <taxon>Actinomycetota</taxon>
        <taxon>Actinomycetes</taxon>
        <taxon>Propionibacteriales</taxon>
        <taxon>Nocardioidaceae</taxon>
        <taxon>Nocardioides</taxon>
    </lineage>
</organism>
<dbReference type="CDD" id="cd00090">
    <property type="entry name" value="HTH_ARSR"/>
    <property type="match status" value="1"/>
</dbReference>
<evidence type="ECO:0000313" key="6">
    <source>
        <dbReference type="Proteomes" id="UP001499979"/>
    </source>
</evidence>
<evidence type="ECO:0000313" key="5">
    <source>
        <dbReference type="EMBL" id="GAA1161861.1"/>
    </source>
</evidence>
<dbReference type="EMBL" id="BAAAJE010000030">
    <property type="protein sequence ID" value="GAA1161861.1"/>
    <property type="molecule type" value="Genomic_DNA"/>
</dbReference>
<dbReference type="InterPro" id="IPR051011">
    <property type="entry name" value="Metal_resp_trans_reg"/>
</dbReference>
<dbReference type="Gene3D" id="1.10.10.10">
    <property type="entry name" value="Winged helix-like DNA-binding domain superfamily/Winged helix DNA-binding domain"/>
    <property type="match status" value="1"/>
</dbReference>
<protein>
    <submittedName>
        <fullName evidence="5">Winged helix-turn-helix domain-containing protein</fullName>
    </submittedName>
</protein>
<keyword evidence="3" id="KW-0804">Transcription</keyword>
<reference evidence="5 6" key="1">
    <citation type="journal article" date="2019" name="Int. J. Syst. Evol. Microbiol.">
        <title>The Global Catalogue of Microorganisms (GCM) 10K type strain sequencing project: providing services to taxonomists for standard genome sequencing and annotation.</title>
        <authorList>
            <consortium name="The Broad Institute Genomics Platform"/>
            <consortium name="The Broad Institute Genome Sequencing Center for Infectious Disease"/>
            <person name="Wu L."/>
            <person name="Ma J."/>
        </authorList>
    </citation>
    <scope>NUCLEOTIDE SEQUENCE [LARGE SCALE GENOMIC DNA]</scope>
    <source>
        <strain evidence="5 6">JCM 11813</strain>
    </source>
</reference>
<evidence type="ECO:0000259" key="4">
    <source>
        <dbReference type="SMART" id="SM00418"/>
    </source>
</evidence>
<dbReference type="PANTHER" id="PTHR43132">
    <property type="entry name" value="ARSENICAL RESISTANCE OPERON REPRESSOR ARSR-RELATED"/>
    <property type="match status" value="1"/>
</dbReference>